<proteinExistence type="predicted"/>
<dbReference type="KEGG" id="dha:DEHA2C03190g"/>
<dbReference type="InParanoid" id="B5RT69"/>
<dbReference type="EMBL" id="CR382135">
    <property type="protein sequence ID" value="CAR65531.1"/>
    <property type="molecule type" value="Genomic_DNA"/>
</dbReference>
<dbReference type="GO" id="GO:0071986">
    <property type="term" value="C:Ragulator complex"/>
    <property type="evidence" value="ECO:0007669"/>
    <property type="project" value="InterPro"/>
</dbReference>
<evidence type="ECO:0000313" key="2">
    <source>
        <dbReference type="EMBL" id="CAR65531.1"/>
    </source>
</evidence>
<dbReference type="eggNOG" id="ENOG502RQ8G">
    <property type="taxonomic scope" value="Eukaryota"/>
</dbReference>
<reference evidence="2 3" key="1">
    <citation type="journal article" date="2004" name="Nature">
        <title>Genome evolution in yeasts.</title>
        <authorList>
            <consortium name="Genolevures"/>
            <person name="Dujon B."/>
            <person name="Sherman D."/>
            <person name="Fischer G."/>
            <person name="Durrens P."/>
            <person name="Casaregola S."/>
            <person name="Lafontaine I."/>
            <person name="de Montigny J."/>
            <person name="Marck C."/>
            <person name="Neuveglise C."/>
            <person name="Talla E."/>
            <person name="Goffard N."/>
            <person name="Frangeul L."/>
            <person name="Aigle M."/>
            <person name="Anthouard V."/>
            <person name="Babour A."/>
            <person name="Barbe V."/>
            <person name="Barnay S."/>
            <person name="Blanchin S."/>
            <person name="Beckerich J.M."/>
            <person name="Beyne E."/>
            <person name="Bleykasten C."/>
            <person name="Boisrame A."/>
            <person name="Boyer J."/>
            <person name="Cattolico L."/>
            <person name="Confanioleri F."/>
            <person name="de Daruvar A."/>
            <person name="Despons L."/>
            <person name="Fabre E."/>
            <person name="Fairhead C."/>
            <person name="Ferry-Dumazet H."/>
            <person name="Groppi A."/>
            <person name="Hantraye F."/>
            <person name="Hennequin C."/>
            <person name="Jauniaux N."/>
            <person name="Joyet P."/>
            <person name="Kachouri R."/>
            <person name="Kerrest A."/>
            <person name="Koszul R."/>
            <person name="Lemaire M."/>
            <person name="Lesur I."/>
            <person name="Ma L."/>
            <person name="Muller H."/>
            <person name="Nicaud J.M."/>
            <person name="Nikolski M."/>
            <person name="Oztas S."/>
            <person name="Ozier-Kalogeropoulos O."/>
            <person name="Pellenz S."/>
            <person name="Potier S."/>
            <person name="Richard G.F."/>
            <person name="Straub M.L."/>
            <person name="Suleau A."/>
            <person name="Swennene D."/>
            <person name="Tekaia F."/>
            <person name="Wesolowski-Louvel M."/>
            <person name="Westhof E."/>
            <person name="Wirth B."/>
            <person name="Zeniou-Meyer M."/>
            <person name="Zivanovic I."/>
            <person name="Bolotin-Fukuhara M."/>
            <person name="Thierry A."/>
            <person name="Bouchier C."/>
            <person name="Caudron B."/>
            <person name="Scarpelli C."/>
            <person name="Gaillardin C."/>
            <person name="Weissenbach J."/>
            <person name="Wincker P."/>
            <person name="Souciet J.L."/>
        </authorList>
    </citation>
    <scope>NUCLEOTIDE SEQUENCE [LARGE SCALE GENOMIC DNA]</scope>
    <source>
        <strain evidence="3">ATCC 36239 / CBS 767 / BCRC 21394 / JCM 1990 / NBRC 0083 / IGC 2968</strain>
    </source>
</reference>
<dbReference type="RefSeq" id="XP_002770164.1">
    <property type="nucleotide sequence ID" value="XM_002770118.1"/>
</dbReference>
<dbReference type="AlphaFoldDB" id="B5RT69"/>
<name>B5RT69_DEBHA</name>
<evidence type="ECO:0000256" key="1">
    <source>
        <dbReference type="SAM" id="MobiDB-lite"/>
    </source>
</evidence>
<dbReference type="OMA" id="CMIERCL"/>
<dbReference type="InterPro" id="IPR020233">
    <property type="entry name" value="Slm4"/>
</dbReference>
<dbReference type="OrthoDB" id="4074735at2759"/>
<evidence type="ECO:0000313" key="3">
    <source>
        <dbReference type="Proteomes" id="UP000000599"/>
    </source>
</evidence>
<dbReference type="Pfam" id="PF16818">
    <property type="entry name" value="SLM4"/>
    <property type="match status" value="1"/>
</dbReference>
<dbReference type="HOGENOM" id="CLU_133399_0_0_1"/>
<accession>B5RT69</accession>
<gene>
    <name evidence="2" type="ordered locus">DEHA2C03190g</name>
</gene>
<dbReference type="Proteomes" id="UP000000599">
    <property type="component" value="Chromosome C"/>
</dbReference>
<organism evidence="2 3">
    <name type="scientific">Debaryomyces hansenii (strain ATCC 36239 / CBS 767 / BCRC 21394 / JCM 1990 / NBRC 0083 / IGC 2968)</name>
    <name type="common">Yeast</name>
    <name type="synonym">Torulaspora hansenii</name>
    <dbReference type="NCBI Taxonomy" id="284592"/>
    <lineage>
        <taxon>Eukaryota</taxon>
        <taxon>Fungi</taxon>
        <taxon>Dikarya</taxon>
        <taxon>Ascomycota</taxon>
        <taxon>Saccharomycotina</taxon>
        <taxon>Pichiomycetes</taxon>
        <taxon>Debaryomycetaceae</taxon>
        <taxon>Debaryomyces</taxon>
    </lineage>
</organism>
<keyword evidence="3" id="KW-1185">Reference proteome</keyword>
<feature type="region of interest" description="Disordered" evidence="1">
    <location>
        <begin position="75"/>
        <end position="96"/>
    </location>
</feature>
<sequence>MMLQTKQISKVLSQGLNPISKELSTNGVNEPLSLSLLSHSGLPLTTVSNHSVEQESLTVDNLKIYSLLAMSHFKEPNNTEEDEAENGNNTRKDESNWAGMAIDKDLHLIIQKVNYAENVTNGDNSEVGEQNVVPENGEDSLYVVIFYKSEFPHAIAKLKIDNVCNALAEGLKGYN</sequence>
<dbReference type="GeneID" id="8998303"/>
<protein>
    <submittedName>
        <fullName evidence="2">DEHA2C03190p</fullName>
    </submittedName>
</protein>
<dbReference type="GO" id="GO:0007165">
    <property type="term" value="P:signal transduction"/>
    <property type="evidence" value="ECO:0007669"/>
    <property type="project" value="InterPro"/>
</dbReference>
<dbReference type="VEuPathDB" id="FungiDB:DEHA2C03190g"/>